<dbReference type="RefSeq" id="WP_109262632.1">
    <property type="nucleotide sequence ID" value="NZ_QEWP01000001.1"/>
</dbReference>
<feature type="signal peptide" evidence="1">
    <location>
        <begin position="1"/>
        <end position="22"/>
    </location>
</feature>
<evidence type="ECO:0000313" key="3">
    <source>
        <dbReference type="Proteomes" id="UP000244956"/>
    </source>
</evidence>
<reference evidence="2 3" key="1">
    <citation type="submission" date="2018-05" db="EMBL/GenBank/DDBJ databases">
        <title>Marinilabilia rubrum sp. nov., isolated from saltern sediment.</title>
        <authorList>
            <person name="Zhang R."/>
        </authorList>
    </citation>
    <scope>NUCLEOTIDE SEQUENCE [LARGE SCALE GENOMIC DNA]</scope>
    <source>
        <strain evidence="2 3">WTE16</strain>
    </source>
</reference>
<dbReference type="Proteomes" id="UP000244956">
    <property type="component" value="Unassembled WGS sequence"/>
</dbReference>
<evidence type="ECO:0000313" key="2">
    <source>
        <dbReference type="EMBL" id="PWE01178.1"/>
    </source>
</evidence>
<evidence type="ECO:0008006" key="4">
    <source>
        <dbReference type="Google" id="ProtNLM"/>
    </source>
</evidence>
<dbReference type="AlphaFoldDB" id="A0A2U2BDP0"/>
<accession>A0A2U2BDP0</accession>
<proteinExistence type="predicted"/>
<dbReference type="EMBL" id="QEWP01000001">
    <property type="protein sequence ID" value="PWE01178.1"/>
    <property type="molecule type" value="Genomic_DNA"/>
</dbReference>
<keyword evidence="1" id="KW-0732">Signal</keyword>
<dbReference type="SUPFAM" id="SSF56935">
    <property type="entry name" value="Porins"/>
    <property type="match status" value="1"/>
</dbReference>
<evidence type="ECO:0000256" key="1">
    <source>
        <dbReference type="SAM" id="SignalP"/>
    </source>
</evidence>
<comment type="caution">
    <text evidence="2">The sequence shown here is derived from an EMBL/GenBank/DDBJ whole genome shotgun (WGS) entry which is preliminary data.</text>
</comment>
<gene>
    <name evidence="2" type="ORF">DDZ16_01440</name>
</gene>
<protein>
    <recommendedName>
        <fullName evidence="4">Porin</fullName>
    </recommendedName>
</protein>
<sequence>MKKVVFAIFAIAGLLTQGVLNAQEAKEDYVKFGGAVRYNIHDKSWNDDNTDPQFTWDTWRLNVDARTAGVDLSFEYRFYPDGGYHMLHHGYLGYGFNDDLYMKLGVSQVPFGITKFASHSWWFQAPYYVGLEDDYDMGIKFDYTGIENLTLNFAYFHQPEPAGTPGYNSRYSYDIIASGEGTYDADGNFTKPNGMTKETRQFNLRAAYNLSDNVEIGVSGQFGRNYHVNSDEFESSNAYAAHVVANFGDGFNFKGEYISYDFGAIDGSGEEVDVVQMAAYNAAYNVASKANIWVAGLAYTIPVDFGPISSIQPYVDYSVIVKDGETAGGVEFENTEHLVPGMLITAGSIYTYVDYAMGKNNAWLGSWTNGLAAGSPDAEWESRFNINIGYYF</sequence>
<name>A0A2U2BDP0_9BACT</name>
<feature type="chain" id="PRO_5015570118" description="Porin" evidence="1">
    <location>
        <begin position="23"/>
        <end position="392"/>
    </location>
</feature>
<keyword evidence="3" id="KW-1185">Reference proteome</keyword>
<dbReference type="OrthoDB" id="625456at2"/>
<organism evidence="2 3">
    <name type="scientific">Marinilabilia rubra</name>
    <dbReference type="NCBI Taxonomy" id="2162893"/>
    <lineage>
        <taxon>Bacteria</taxon>
        <taxon>Pseudomonadati</taxon>
        <taxon>Bacteroidota</taxon>
        <taxon>Bacteroidia</taxon>
        <taxon>Marinilabiliales</taxon>
        <taxon>Marinilabiliaceae</taxon>
        <taxon>Marinilabilia</taxon>
    </lineage>
</organism>